<organism evidence="2 3">
    <name type="scientific">Nocardia donostiensis</name>
    <dbReference type="NCBI Taxonomy" id="1538463"/>
    <lineage>
        <taxon>Bacteria</taxon>
        <taxon>Bacillati</taxon>
        <taxon>Actinomycetota</taxon>
        <taxon>Actinomycetes</taxon>
        <taxon>Mycobacteriales</taxon>
        <taxon>Nocardiaceae</taxon>
        <taxon>Nocardia</taxon>
    </lineage>
</organism>
<dbReference type="AlphaFoldDB" id="A0A1V2TDB8"/>
<feature type="non-terminal residue" evidence="2">
    <location>
        <position position="234"/>
    </location>
</feature>
<dbReference type="EMBL" id="MUMY01000014">
    <property type="protein sequence ID" value="ONM47512.1"/>
    <property type="molecule type" value="Genomic_DNA"/>
</dbReference>
<name>A0A1V2TDB8_9NOCA</name>
<accession>A0A1V2TDB8</accession>
<dbReference type="STRING" id="1538463.B0T36_10820"/>
<evidence type="ECO:0000313" key="3">
    <source>
        <dbReference type="Proteomes" id="UP000188836"/>
    </source>
</evidence>
<proteinExistence type="predicted"/>
<gene>
    <name evidence="2" type="ORF">B0T46_16485</name>
</gene>
<reference evidence="2 3" key="1">
    <citation type="journal article" date="2016" name="Antonie Van Leeuwenhoek">
        <title>Nocardia donostiensis sp. nov., isolated from human respiratory specimens.</title>
        <authorList>
            <person name="Ercibengoa M."/>
            <person name="Bell M."/>
            <person name="Marimon J.M."/>
            <person name="Humrighouse B."/>
            <person name="Klenk H.P."/>
            <person name="Potter G."/>
            <person name="Perez-Trallero E."/>
        </authorList>
    </citation>
    <scope>NUCLEOTIDE SEQUENCE [LARGE SCALE GENOMIC DNA]</scope>
    <source>
        <strain evidence="2 3">X1655</strain>
    </source>
</reference>
<feature type="compositionally biased region" description="Low complexity" evidence="1">
    <location>
        <begin position="67"/>
        <end position="83"/>
    </location>
</feature>
<keyword evidence="3" id="KW-1185">Reference proteome</keyword>
<feature type="compositionally biased region" description="Pro residues" evidence="1">
    <location>
        <begin position="114"/>
        <end position="123"/>
    </location>
</feature>
<protein>
    <submittedName>
        <fullName evidence="2">Uncharacterized protein</fullName>
    </submittedName>
</protein>
<feature type="compositionally biased region" description="Polar residues" evidence="1">
    <location>
        <begin position="147"/>
        <end position="159"/>
    </location>
</feature>
<dbReference type="Proteomes" id="UP000188836">
    <property type="component" value="Unassembled WGS sequence"/>
</dbReference>
<sequence>MSEDSKQLSVAELLARNGQQGATPSGGGRRRRGGRGISVAELTGDLPVIDSGNGRSAHSAPEDETPSGTSASGDDYSAAAAESYGGGQVSYHSAEPEPSHSPISGPITRYDPLAPYPPEPEAPAPQAFSSRHSAPDADSGPQLAGYSLSQADASASNGTRRGGRRRRRAEPDDDVESTEFGSQPQSAFGLAGAEPTGSPAPGAFDFRAGLDEPRPGSRAARRRAAEAAEAAAAA</sequence>
<feature type="region of interest" description="Disordered" evidence="1">
    <location>
        <begin position="1"/>
        <end position="234"/>
    </location>
</feature>
<evidence type="ECO:0000313" key="2">
    <source>
        <dbReference type="EMBL" id="ONM47512.1"/>
    </source>
</evidence>
<evidence type="ECO:0000256" key="1">
    <source>
        <dbReference type="SAM" id="MobiDB-lite"/>
    </source>
</evidence>
<comment type="caution">
    <text evidence="2">The sequence shown here is derived from an EMBL/GenBank/DDBJ whole genome shotgun (WGS) entry which is preliminary data.</text>
</comment>